<gene>
    <name evidence="5" type="ORF">XarbCFBP7409_18825</name>
</gene>
<keyword evidence="3" id="KW-0472">Membrane</keyword>
<sequence length="220" mass="23256">MRTHGTLTRWNTDRGFGFITPARPGDDLFVHISAFPRGFETPRIGEVISFEIEPGKDGRRQAVRVMRAGQHAAGRGARRQHAAARSPSIRRSLGLGKVMLLLLVAGAGGYAYLDRDALMPGSAPTETASAAPAPAPAPAPGNRTLPERAALQSAPALTATAAAGATSATPAPTPHYSCGGRKHCSQMTSCDDATWVLRHCPDTTMDGDHDGVPCEQQWCH</sequence>
<proteinExistence type="predicted"/>
<evidence type="ECO:0000256" key="3">
    <source>
        <dbReference type="SAM" id="Phobius"/>
    </source>
</evidence>
<protein>
    <submittedName>
        <fullName evidence="5">Cold-shock protein</fullName>
    </submittedName>
</protein>
<dbReference type="RefSeq" id="WP_104560879.1">
    <property type="nucleotide sequence ID" value="NZ_MDSK01000002.1"/>
</dbReference>
<dbReference type="AlphaFoldDB" id="A0A2S6ZR29"/>
<feature type="compositionally biased region" description="Low complexity" evidence="2">
    <location>
        <begin position="122"/>
        <end position="132"/>
    </location>
</feature>
<comment type="subcellular location">
    <subcellularLocation>
        <location evidence="1">Cytoplasm</location>
    </subcellularLocation>
</comment>
<dbReference type="SUPFAM" id="SSF50249">
    <property type="entry name" value="Nucleic acid-binding proteins"/>
    <property type="match status" value="1"/>
</dbReference>
<dbReference type="PROSITE" id="PS51857">
    <property type="entry name" value="CSD_2"/>
    <property type="match status" value="1"/>
</dbReference>
<dbReference type="EMBL" id="MDSL01000054">
    <property type="protein sequence ID" value="PPT94757.1"/>
    <property type="molecule type" value="Genomic_DNA"/>
</dbReference>
<dbReference type="InterPro" id="IPR011129">
    <property type="entry name" value="CSD"/>
</dbReference>
<evidence type="ECO:0000259" key="4">
    <source>
        <dbReference type="PROSITE" id="PS51857"/>
    </source>
</evidence>
<dbReference type="InterPro" id="IPR012340">
    <property type="entry name" value="NA-bd_OB-fold"/>
</dbReference>
<feature type="region of interest" description="Disordered" evidence="2">
    <location>
        <begin position="122"/>
        <end position="145"/>
    </location>
</feature>
<accession>A0A2S6ZR29</accession>
<dbReference type="InterPro" id="IPR019844">
    <property type="entry name" value="CSD_CS"/>
</dbReference>
<keyword evidence="3" id="KW-0812">Transmembrane</keyword>
<evidence type="ECO:0000313" key="5">
    <source>
        <dbReference type="EMBL" id="PPT94757.1"/>
    </source>
</evidence>
<dbReference type="SMART" id="SM00357">
    <property type="entry name" value="CSP"/>
    <property type="match status" value="1"/>
</dbReference>
<dbReference type="GO" id="GO:0003676">
    <property type="term" value="F:nucleic acid binding"/>
    <property type="evidence" value="ECO:0007669"/>
    <property type="project" value="InterPro"/>
</dbReference>
<dbReference type="InterPro" id="IPR002059">
    <property type="entry name" value="CSP_DNA-bd"/>
</dbReference>
<keyword evidence="3" id="KW-1133">Transmembrane helix</keyword>
<feature type="transmembrane region" description="Helical" evidence="3">
    <location>
        <begin position="95"/>
        <end position="113"/>
    </location>
</feature>
<evidence type="ECO:0000313" key="6">
    <source>
        <dbReference type="Proteomes" id="UP000238049"/>
    </source>
</evidence>
<dbReference type="PRINTS" id="PR00050">
    <property type="entry name" value="COLDSHOCK"/>
</dbReference>
<dbReference type="PANTHER" id="PTHR46565">
    <property type="entry name" value="COLD SHOCK DOMAIN PROTEIN 2"/>
    <property type="match status" value="1"/>
</dbReference>
<reference evidence="5 6" key="1">
    <citation type="submission" date="2016-08" db="EMBL/GenBank/DDBJ databases">
        <title>Evolution of the type three secretion system and type three effector repertoires in Xanthomonas.</title>
        <authorList>
            <person name="Merda D."/>
            <person name="Briand M."/>
            <person name="Bosis E."/>
            <person name="Rousseau C."/>
            <person name="Portier P."/>
            <person name="Jacques M.-A."/>
            <person name="Fischer-Le Saux M."/>
        </authorList>
    </citation>
    <scope>NUCLEOTIDE SEQUENCE [LARGE SCALE GENOMIC DNA]</scope>
    <source>
        <strain evidence="5 6">CFBP 7409</strain>
    </source>
</reference>
<dbReference type="PANTHER" id="PTHR46565:SF20">
    <property type="entry name" value="COLD SHOCK DOMAIN-CONTAINING PROTEIN 4"/>
    <property type="match status" value="1"/>
</dbReference>
<dbReference type="InterPro" id="IPR008613">
    <property type="entry name" value="Excalibur_Ca-bd_domain"/>
</dbReference>
<evidence type="ECO:0000256" key="1">
    <source>
        <dbReference type="RuleBase" id="RU000408"/>
    </source>
</evidence>
<feature type="domain" description="CSD" evidence="4">
    <location>
        <begin position="2"/>
        <end position="67"/>
    </location>
</feature>
<dbReference type="Proteomes" id="UP000238049">
    <property type="component" value="Unassembled WGS sequence"/>
</dbReference>
<dbReference type="Pfam" id="PF00313">
    <property type="entry name" value="CSD"/>
    <property type="match status" value="1"/>
</dbReference>
<evidence type="ECO:0000256" key="2">
    <source>
        <dbReference type="SAM" id="MobiDB-lite"/>
    </source>
</evidence>
<dbReference type="GO" id="GO:0005829">
    <property type="term" value="C:cytosol"/>
    <property type="evidence" value="ECO:0007669"/>
    <property type="project" value="UniProtKB-ARBA"/>
</dbReference>
<dbReference type="Gene3D" id="2.40.50.140">
    <property type="entry name" value="Nucleic acid-binding proteins"/>
    <property type="match status" value="1"/>
</dbReference>
<dbReference type="Pfam" id="PF05901">
    <property type="entry name" value="Excalibur"/>
    <property type="match status" value="1"/>
</dbReference>
<name>A0A2S6ZR29_9XANT</name>
<comment type="caution">
    <text evidence="5">The sequence shown here is derived from an EMBL/GenBank/DDBJ whole genome shotgun (WGS) entry which is preliminary data.</text>
</comment>
<dbReference type="CDD" id="cd04458">
    <property type="entry name" value="CSP_CDS"/>
    <property type="match status" value="1"/>
</dbReference>
<organism evidence="5 6">
    <name type="scientific">Xanthomonas arboricola pv. guizotiae</name>
    <dbReference type="NCBI Taxonomy" id="487867"/>
    <lineage>
        <taxon>Bacteria</taxon>
        <taxon>Pseudomonadati</taxon>
        <taxon>Pseudomonadota</taxon>
        <taxon>Gammaproteobacteria</taxon>
        <taxon>Lysobacterales</taxon>
        <taxon>Lysobacteraceae</taxon>
        <taxon>Xanthomonas</taxon>
    </lineage>
</organism>
<dbReference type="PROSITE" id="PS00352">
    <property type="entry name" value="CSD_1"/>
    <property type="match status" value="1"/>
</dbReference>